<accession>A0A848NN37</accession>
<gene>
    <name evidence="3" type="ORF">HGQ98_24785</name>
</gene>
<evidence type="ECO:0000313" key="4">
    <source>
        <dbReference type="Proteomes" id="UP000542405"/>
    </source>
</evidence>
<dbReference type="GO" id="GO:0008081">
    <property type="term" value="F:phosphoric diester hydrolase activity"/>
    <property type="evidence" value="ECO:0007669"/>
    <property type="project" value="InterPro"/>
</dbReference>
<comment type="caution">
    <text evidence="3">The sequence shown here is derived from an EMBL/GenBank/DDBJ whole genome shotgun (WGS) entry which is preliminary data.</text>
</comment>
<evidence type="ECO:0000259" key="2">
    <source>
        <dbReference type="SMART" id="SM00062"/>
    </source>
</evidence>
<proteinExistence type="predicted"/>
<dbReference type="InterPro" id="IPR030395">
    <property type="entry name" value="GP_PDE_dom"/>
</dbReference>
<protein>
    <submittedName>
        <fullName evidence="3">Transporter substrate-binding domain-containing protein</fullName>
    </submittedName>
</protein>
<organism evidence="3 4">
    <name type="scientific">Achromobacter ruhlandii</name>
    <dbReference type="NCBI Taxonomy" id="72557"/>
    <lineage>
        <taxon>Bacteria</taxon>
        <taxon>Pseudomonadati</taxon>
        <taxon>Pseudomonadota</taxon>
        <taxon>Betaproteobacteria</taxon>
        <taxon>Burkholderiales</taxon>
        <taxon>Alcaligenaceae</taxon>
        <taxon>Achromobacter</taxon>
    </lineage>
</organism>
<dbReference type="SUPFAM" id="SSF51695">
    <property type="entry name" value="PLC-like phosphodiesterases"/>
    <property type="match status" value="1"/>
</dbReference>
<feature type="domain" description="Solute-binding protein family 3/N-terminal" evidence="2">
    <location>
        <begin position="16"/>
        <end position="238"/>
    </location>
</feature>
<evidence type="ECO:0000313" key="3">
    <source>
        <dbReference type="EMBL" id="NMU92786.1"/>
    </source>
</evidence>
<dbReference type="PANTHER" id="PTHR35936:SF17">
    <property type="entry name" value="ARGININE-BINDING EXTRACELLULAR PROTEIN ARTP"/>
    <property type="match status" value="1"/>
</dbReference>
<dbReference type="Pfam" id="PF03009">
    <property type="entry name" value="GDPD"/>
    <property type="match status" value="1"/>
</dbReference>
<dbReference type="InterPro" id="IPR001638">
    <property type="entry name" value="Solute-binding_3/MltF_N"/>
</dbReference>
<keyword evidence="1" id="KW-0732">Signal</keyword>
<dbReference type="SMART" id="SM00062">
    <property type="entry name" value="PBPb"/>
    <property type="match status" value="1"/>
</dbReference>
<dbReference type="Gene3D" id="3.20.20.190">
    <property type="entry name" value="Phosphatidylinositol (PI) phosphodiesterase"/>
    <property type="match status" value="1"/>
</dbReference>
<dbReference type="AlphaFoldDB" id="A0A848NN37"/>
<evidence type="ECO:0000256" key="1">
    <source>
        <dbReference type="ARBA" id="ARBA00022729"/>
    </source>
</evidence>
<sequence length="343" mass="36914">MKTDHELLDAFAPTGTLRASINLGNPILANSHPDTGAPGGVSVDLATELARRLDVKLELVVFKSAGESVNAVAAEQADVGFFAIDPLRGEQIAFTAPYVVIEGAYLVRDDSPITRMEEVDRAGQRVVVGKGSAYDLYLTREIKHAELFRAPTSPAVVDTFVKENMEVAAGVKQQLQADAQRLGGLRLLDGHFMLIRQAMGVPKRRGAKASAYLAAFVEAMKKSGFVAEALARHTIPGAAVAPLLSSFAEEALQAAKDAAPELPRALLVEKVPADWLDRLVKYDCVALNINQKDATRELIDAVHAAGYRIAAWTVNDPERARLLLDWGIDGIFTDELAAIRPAA</sequence>
<dbReference type="PANTHER" id="PTHR35936">
    <property type="entry name" value="MEMBRANE-BOUND LYTIC MUREIN TRANSGLYCOSYLASE F"/>
    <property type="match status" value="1"/>
</dbReference>
<dbReference type="Gene3D" id="3.40.190.10">
    <property type="entry name" value="Periplasmic binding protein-like II"/>
    <property type="match status" value="1"/>
</dbReference>
<reference evidence="3 4" key="1">
    <citation type="submission" date="2020-04" db="EMBL/GenBank/DDBJ databases">
        <title>Achromobacter ruhlandii genome sequencing and assembly.</title>
        <authorList>
            <person name="Martins R.C.R."/>
            <person name="Perdigao-Neto L.V."/>
            <person name="Levin A.S.S."/>
            <person name="Costa S.F."/>
        </authorList>
    </citation>
    <scope>NUCLEOTIDE SEQUENCE [LARGE SCALE GENOMIC DNA]</scope>
    <source>
        <strain evidence="3 4">9035ralo</strain>
    </source>
</reference>
<name>A0A848NN37_9BURK</name>
<dbReference type="CDD" id="cd13623">
    <property type="entry name" value="PBP2_AA_hypothetical"/>
    <property type="match status" value="1"/>
</dbReference>
<dbReference type="EMBL" id="JABBZE010000440">
    <property type="protein sequence ID" value="NMU92786.1"/>
    <property type="molecule type" value="Genomic_DNA"/>
</dbReference>
<dbReference type="GO" id="GO:0006629">
    <property type="term" value="P:lipid metabolic process"/>
    <property type="evidence" value="ECO:0007669"/>
    <property type="project" value="InterPro"/>
</dbReference>
<dbReference type="InterPro" id="IPR017946">
    <property type="entry name" value="PLC-like_Pdiesterase_TIM-brl"/>
</dbReference>
<dbReference type="SUPFAM" id="SSF53850">
    <property type="entry name" value="Periplasmic binding protein-like II"/>
    <property type="match status" value="1"/>
</dbReference>
<dbReference type="Proteomes" id="UP000542405">
    <property type="component" value="Unassembled WGS sequence"/>
</dbReference>